<organism evidence="2 3">
    <name type="scientific">Noviherbaspirillum suwonense</name>
    <dbReference type="NCBI Taxonomy" id="1224511"/>
    <lineage>
        <taxon>Bacteria</taxon>
        <taxon>Pseudomonadati</taxon>
        <taxon>Pseudomonadota</taxon>
        <taxon>Betaproteobacteria</taxon>
        <taxon>Burkholderiales</taxon>
        <taxon>Oxalobacteraceae</taxon>
        <taxon>Noviherbaspirillum</taxon>
    </lineage>
</organism>
<comment type="caution">
    <text evidence="2">The sequence shown here is derived from an EMBL/GenBank/DDBJ whole genome shotgun (WGS) entry which is preliminary data.</text>
</comment>
<dbReference type="Proteomes" id="UP001158049">
    <property type="component" value="Unassembled WGS sequence"/>
</dbReference>
<dbReference type="EMBL" id="FXUL01000056">
    <property type="protein sequence ID" value="SMP82253.1"/>
    <property type="molecule type" value="Genomic_DNA"/>
</dbReference>
<gene>
    <name evidence="2" type="ORF">SAMN06295970_1564</name>
</gene>
<feature type="region of interest" description="Disordered" evidence="1">
    <location>
        <begin position="39"/>
        <end position="60"/>
    </location>
</feature>
<evidence type="ECO:0000313" key="3">
    <source>
        <dbReference type="Proteomes" id="UP001158049"/>
    </source>
</evidence>
<sequence length="60" mass="6892">MERVWQRDYANHSEARIDISNHIVGLYNSQRLHSVLGNLPPSTYERKMAGPKPIDVSEIT</sequence>
<keyword evidence="3" id="KW-1185">Reference proteome</keyword>
<name>A0ABY1QWJ2_9BURK</name>
<proteinExistence type="predicted"/>
<evidence type="ECO:0000256" key="1">
    <source>
        <dbReference type="SAM" id="MobiDB-lite"/>
    </source>
</evidence>
<evidence type="ECO:0000313" key="2">
    <source>
        <dbReference type="EMBL" id="SMP82253.1"/>
    </source>
</evidence>
<accession>A0ABY1QWJ2</accession>
<evidence type="ECO:0008006" key="4">
    <source>
        <dbReference type="Google" id="ProtNLM"/>
    </source>
</evidence>
<protein>
    <recommendedName>
        <fullName evidence="4">Integrase catalytic domain-containing protein</fullName>
    </recommendedName>
</protein>
<reference evidence="2 3" key="1">
    <citation type="submission" date="2017-05" db="EMBL/GenBank/DDBJ databases">
        <authorList>
            <person name="Varghese N."/>
            <person name="Submissions S."/>
        </authorList>
    </citation>
    <scope>NUCLEOTIDE SEQUENCE [LARGE SCALE GENOMIC DNA]</scope>
    <source>
        <strain evidence="2 3">DSM 26001</strain>
    </source>
</reference>